<feature type="compositionally biased region" description="Low complexity" evidence="1">
    <location>
        <begin position="249"/>
        <end position="261"/>
    </location>
</feature>
<evidence type="ECO:0000313" key="2">
    <source>
        <dbReference type="EMBL" id="MBD2615958.1"/>
    </source>
</evidence>
<accession>A0ABR8HLH6</accession>
<organism evidence="2 3">
    <name type="scientific">Nostoc punctiforme FACHB-252</name>
    <dbReference type="NCBI Taxonomy" id="1357509"/>
    <lineage>
        <taxon>Bacteria</taxon>
        <taxon>Bacillati</taxon>
        <taxon>Cyanobacteriota</taxon>
        <taxon>Cyanophyceae</taxon>
        <taxon>Nostocales</taxon>
        <taxon>Nostocaceae</taxon>
        <taxon>Nostoc</taxon>
    </lineage>
</organism>
<evidence type="ECO:0000313" key="3">
    <source>
        <dbReference type="Proteomes" id="UP000606396"/>
    </source>
</evidence>
<dbReference type="EMBL" id="JACJTC010000035">
    <property type="protein sequence ID" value="MBD2615958.1"/>
    <property type="molecule type" value="Genomic_DNA"/>
</dbReference>
<protein>
    <submittedName>
        <fullName evidence="2">Uncharacterized protein</fullName>
    </submittedName>
</protein>
<name>A0ABR8HLH6_NOSPU</name>
<reference evidence="2 3" key="1">
    <citation type="journal article" date="2020" name="ISME J.">
        <title>Comparative genomics reveals insights into cyanobacterial evolution and habitat adaptation.</title>
        <authorList>
            <person name="Chen M.Y."/>
            <person name="Teng W.K."/>
            <person name="Zhao L."/>
            <person name="Hu C.X."/>
            <person name="Zhou Y.K."/>
            <person name="Han B.P."/>
            <person name="Song L.R."/>
            <person name="Shu W.S."/>
        </authorList>
    </citation>
    <scope>NUCLEOTIDE SEQUENCE [LARGE SCALE GENOMIC DNA]</scope>
    <source>
        <strain evidence="2 3">FACHB-252</strain>
    </source>
</reference>
<sequence length="268" mass="30052">MPYTKEALQNMYSLSAEDVLATLTACGLAHDIQEYSDEDIETRFDIVRQLFKDGEVCDYEQATTFFQQKLEDNPLAQIKNEGRKSRKKAAKTLDITELLSLARTEGFKITLTKALNIFADCGLKEQDEYTSSECERFLAALTKASQEKTEIEMTANLEAGELDAVDIQLTLEETQRLIQDGGEQLFGEMLREKAGQHAAMAPGLYLKYLAQELASENSQQSWRKLLSMIKARAVGKPQPQFTSQVQTLQQQLPLNSLPPNSDNGLITD</sequence>
<comment type="caution">
    <text evidence="2">The sequence shown here is derived from an EMBL/GenBank/DDBJ whole genome shotgun (WGS) entry which is preliminary data.</text>
</comment>
<proteinExistence type="predicted"/>
<dbReference type="Proteomes" id="UP000606396">
    <property type="component" value="Unassembled WGS sequence"/>
</dbReference>
<keyword evidence="3" id="KW-1185">Reference proteome</keyword>
<dbReference type="RefSeq" id="WP_185565275.1">
    <property type="nucleotide sequence ID" value="NZ_JACJTC010000035.1"/>
</dbReference>
<evidence type="ECO:0000256" key="1">
    <source>
        <dbReference type="SAM" id="MobiDB-lite"/>
    </source>
</evidence>
<gene>
    <name evidence="2" type="ORF">H6G94_32730</name>
</gene>
<feature type="region of interest" description="Disordered" evidence="1">
    <location>
        <begin position="249"/>
        <end position="268"/>
    </location>
</feature>